<evidence type="ECO:0000313" key="4">
    <source>
        <dbReference type="Proteomes" id="UP000217549"/>
    </source>
</evidence>
<dbReference type="InterPro" id="IPR012337">
    <property type="entry name" value="RNaseH-like_sf"/>
</dbReference>
<dbReference type="AlphaFoldDB" id="A0A285PRT6"/>
<protein>
    <submittedName>
        <fullName evidence="2">Integrase core domain</fullName>
    </submittedName>
</protein>
<gene>
    <name evidence="2" type="ORF">EHLA_1614</name>
    <name evidence="3" type="ORF">EHLA_1651</name>
</gene>
<dbReference type="PANTHER" id="PTHR35004">
    <property type="entry name" value="TRANSPOSASE RV3428C-RELATED"/>
    <property type="match status" value="1"/>
</dbReference>
<dbReference type="EMBL" id="LT907978">
    <property type="protein sequence ID" value="SOB72333.1"/>
    <property type="molecule type" value="Genomic_DNA"/>
</dbReference>
<dbReference type="KEGG" id="ehl:EHLA_1614"/>
<dbReference type="Proteomes" id="UP000217549">
    <property type="component" value="Chromosome I"/>
</dbReference>
<dbReference type="PROSITE" id="PS50994">
    <property type="entry name" value="INTEGRASE"/>
    <property type="match status" value="1"/>
</dbReference>
<evidence type="ECO:0000259" key="1">
    <source>
        <dbReference type="PROSITE" id="PS50994"/>
    </source>
</evidence>
<dbReference type="Pfam" id="PF09299">
    <property type="entry name" value="Mu-transpos_C"/>
    <property type="match status" value="1"/>
</dbReference>
<dbReference type="GO" id="GO:0003676">
    <property type="term" value="F:nucleic acid binding"/>
    <property type="evidence" value="ECO:0007669"/>
    <property type="project" value="InterPro"/>
</dbReference>
<reference evidence="4" key="2">
    <citation type="submission" date="2017-09" db="EMBL/GenBank/DDBJ databases">
        <authorList>
            <person name="Shetty A S."/>
        </authorList>
    </citation>
    <scope>NUCLEOTIDE SEQUENCE [LARGE SCALE GENOMIC DNA]</scope>
</reference>
<dbReference type="KEGG" id="ehl:EHLA_1651"/>
<evidence type="ECO:0000313" key="3">
    <source>
        <dbReference type="EMBL" id="SOB72361.1"/>
    </source>
</evidence>
<proteinExistence type="predicted"/>
<feature type="domain" description="Integrase catalytic" evidence="1">
    <location>
        <begin position="156"/>
        <end position="334"/>
    </location>
</feature>
<dbReference type="EMBL" id="LT907978">
    <property type="protein sequence ID" value="SOB72361.1"/>
    <property type="molecule type" value="Genomic_DNA"/>
</dbReference>
<dbReference type="PANTHER" id="PTHR35004:SF6">
    <property type="entry name" value="TRANSPOSASE"/>
    <property type="match status" value="1"/>
</dbReference>
<dbReference type="InterPro" id="IPR036397">
    <property type="entry name" value="RNaseH_sf"/>
</dbReference>
<keyword evidence="4" id="KW-1185">Reference proteome</keyword>
<dbReference type="SUPFAM" id="SSF53098">
    <property type="entry name" value="Ribonuclease H-like"/>
    <property type="match status" value="1"/>
</dbReference>
<reference evidence="2" key="1">
    <citation type="submission" date="2017-09" db="EMBL/GenBank/DDBJ databases">
        <authorList>
            <person name="Ehlers B."/>
            <person name="Leendertz F.H."/>
        </authorList>
    </citation>
    <scope>NUCLEOTIDE SEQUENCE [LARGE SCALE GENOMIC DNA]</scope>
    <source>
        <strain evidence="2">EH1</strain>
    </source>
</reference>
<dbReference type="RefSeq" id="WP_096240180.1">
    <property type="nucleotide sequence ID" value="NZ_LT907978.1"/>
</dbReference>
<name>A0A285PRT6_9FIRM</name>
<sequence>MNTSKNLMKQQWQEQEALKRFQLISPLLREDMDDAKRLQLRRQIAQENNISVRSLYRYEKAYAESQFSGLKPADRQKHRSQRLPDNFDFLLEQAIQLRKEVPERSVAQIIFILEAEGFVAPGVLKRPTLERHLYKAGFGREHMQMYREARESSSKRFCKPHRMMLIQGDIKYGPKLPIGKNGAKVQTYLSSAIDDHSRRLLFSRFYDNQEEAIIEDTFHQAILRHGTFDACYFDNGSQYIAKQIRFSLSKLGIRVIHAKPRSGKSKGKIEKFHQVVDDFIRESKLKGIKSLDELNRLWEIFADEYYHKKSHEGISEYYESLGAAVPEEGITPLQEWNRDSRPLTFLDVSVVAEAFLHHEERKVDKGGCISFRGIKYETKPSLIGHKVEISYDPAAPETITVSYPGYEPFTAQPIKISSYCDKRPVLPASMQEQKPSTSRFLDALENRHAQTQRHIADAISFASYRKEANDNV</sequence>
<accession>A0A285PRT6</accession>
<dbReference type="GO" id="GO:0015074">
    <property type="term" value="P:DNA integration"/>
    <property type="evidence" value="ECO:0007669"/>
    <property type="project" value="InterPro"/>
</dbReference>
<evidence type="ECO:0000313" key="2">
    <source>
        <dbReference type="EMBL" id="SOB72333.1"/>
    </source>
</evidence>
<dbReference type="InterPro" id="IPR001584">
    <property type="entry name" value="Integrase_cat-core"/>
</dbReference>
<dbReference type="InterPro" id="IPR015378">
    <property type="entry name" value="Transposase-like_Mu_C"/>
</dbReference>
<organism evidence="2 4">
    <name type="scientific">Anaerobutyricum hallii</name>
    <dbReference type="NCBI Taxonomy" id="39488"/>
    <lineage>
        <taxon>Bacteria</taxon>
        <taxon>Bacillati</taxon>
        <taxon>Bacillota</taxon>
        <taxon>Clostridia</taxon>
        <taxon>Lachnospirales</taxon>
        <taxon>Lachnospiraceae</taxon>
        <taxon>Anaerobutyricum</taxon>
    </lineage>
</organism>
<dbReference type="Pfam" id="PF00665">
    <property type="entry name" value="rve"/>
    <property type="match status" value="1"/>
</dbReference>
<dbReference type="Gene3D" id="3.30.420.10">
    <property type="entry name" value="Ribonuclease H-like superfamily/Ribonuclease H"/>
    <property type="match status" value="1"/>
</dbReference>